<gene>
    <name evidence="1" type="ORF">PIB30_007374</name>
</gene>
<reference evidence="1 2" key="1">
    <citation type="journal article" date="2023" name="Plants (Basel)">
        <title>Bridging the Gap: Combining Genomics and Transcriptomics Approaches to Understand Stylosanthes scabra, an Orphan Legume from the Brazilian Caatinga.</title>
        <authorList>
            <person name="Ferreira-Neto J.R.C."/>
            <person name="da Silva M.D."/>
            <person name="Binneck E."/>
            <person name="de Melo N.F."/>
            <person name="da Silva R.H."/>
            <person name="de Melo A.L.T.M."/>
            <person name="Pandolfi V."/>
            <person name="Bustamante F.O."/>
            <person name="Brasileiro-Vidal A.C."/>
            <person name="Benko-Iseppon A.M."/>
        </authorList>
    </citation>
    <scope>NUCLEOTIDE SEQUENCE [LARGE SCALE GENOMIC DNA]</scope>
    <source>
        <tissue evidence="1">Leaves</tissue>
    </source>
</reference>
<dbReference type="EMBL" id="JASCZI010271876">
    <property type="protein sequence ID" value="MED6216396.1"/>
    <property type="molecule type" value="Genomic_DNA"/>
</dbReference>
<name>A0ABU6Z342_9FABA</name>
<evidence type="ECO:0000313" key="2">
    <source>
        <dbReference type="Proteomes" id="UP001341840"/>
    </source>
</evidence>
<dbReference type="Proteomes" id="UP001341840">
    <property type="component" value="Unassembled WGS sequence"/>
</dbReference>
<sequence length="129" mass="15188">MAWYFHPDFASDVDQDVSLETLKRDYQSRCMPSTNTLEHVYVPILDAVDGWYQLLLDVKVPMRFVLDVCRTTDRIPIRMKLLDKICKVLGKLFMSPRNSVNFWQGSPDPTDWGEYRYPEAIPHNLHRLV</sequence>
<evidence type="ECO:0000313" key="1">
    <source>
        <dbReference type="EMBL" id="MED6216396.1"/>
    </source>
</evidence>
<comment type="caution">
    <text evidence="1">The sequence shown here is derived from an EMBL/GenBank/DDBJ whole genome shotgun (WGS) entry which is preliminary data.</text>
</comment>
<protein>
    <submittedName>
        <fullName evidence="1">Uncharacterized protein</fullName>
    </submittedName>
</protein>
<keyword evidence="2" id="KW-1185">Reference proteome</keyword>
<proteinExistence type="predicted"/>
<accession>A0ABU6Z342</accession>
<organism evidence="1 2">
    <name type="scientific">Stylosanthes scabra</name>
    <dbReference type="NCBI Taxonomy" id="79078"/>
    <lineage>
        <taxon>Eukaryota</taxon>
        <taxon>Viridiplantae</taxon>
        <taxon>Streptophyta</taxon>
        <taxon>Embryophyta</taxon>
        <taxon>Tracheophyta</taxon>
        <taxon>Spermatophyta</taxon>
        <taxon>Magnoliopsida</taxon>
        <taxon>eudicotyledons</taxon>
        <taxon>Gunneridae</taxon>
        <taxon>Pentapetalae</taxon>
        <taxon>rosids</taxon>
        <taxon>fabids</taxon>
        <taxon>Fabales</taxon>
        <taxon>Fabaceae</taxon>
        <taxon>Papilionoideae</taxon>
        <taxon>50 kb inversion clade</taxon>
        <taxon>dalbergioids sensu lato</taxon>
        <taxon>Dalbergieae</taxon>
        <taxon>Pterocarpus clade</taxon>
        <taxon>Stylosanthes</taxon>
    </lineage>
</organism>